<dbReference type="AlphaFoldDB" id="A0A5Q5BIW2"/>
<organism evidence="1">
    <name type="scientific">Mycobacterium sp. (strain MCS)</name>
    <dbReference type="NCBI Taxonomy" id="164756"/>
    <lineage>
        <taxon>Bacteria</taxon>
        <taxon>Bacillati</taxon>
        <taxon>Actinomycetota</taxon>
        <taxon>Actinomycetes</taxon>
        <taxon>Mycobacteriales</taxon>
        <taxon>Mycobacteriaceae</taxon>
        <taxon>Mycobacterium</taxon>
    </lineage>
</organism>
<dbReference type="KEGG" id="mmc:Mmcs_2161"/>
<protein>
    <submittedName>
        <fullName evidence="1">Conserved hypothetical alanine rich protein</fullName>
    </submittedName>
</protein>
<evidence type="ECO:0000313" key="1">
    <source>
        <dbReference type="EMBL" id="ABG08269.1"/>
    </source>
</evidence>
<name>A0A5Q5BIW2_MYCSS</name>
<dbReference type="Gene3D" id="3.40.830.10">
    <property type="entry name" value="LigB-like"/>
    <property type="match status" value="1"/>
</dbReference>
<reference evidence="1" key="1">
    <citation type="submission" date="2006-06" db="EMBL/GenBank/DDBJ databases">
        <title>Complete sequence of chromosome of Mycobacterium sp. MCS.</title>
        <authorList>
            <consortium name="US DOE Joint Genome Institute"/>
            <person name="Copeland A."/>
            <person name="Lucas S."/>
            <person name="Lapidus A."/>
            <person name="Barry K."/>
            <person name="Detter J.C."/>
            <person name="Glavina del Rio T."/>
            <person name="Hammon N."/>
            <person name="Israni S."/>
            <person name="Dalin E."/>
            <person name="Tice H."/>
            <person name="Pitluck S."/>
            <person name="Martinez M."/>
            <person name="Schmutz J."/>
            <person name="Larimer F."/>
            <person name="Land M."/>
            <person name="Hauser L."/>
            <person name="Kyrpides N."/>
            <person name="Kim E."/>
            <person name="Miller C.D."/>
            <person name="Hughes J.E."/>
            <person name="Anderson A.J."/>
            <person name="Sims R.C."/>
            <person name="Richardson P."/>
        </authorList>
    </citation>
    <scope>NUCLEOTIDE SEQUENCE [LARGE SCALE GENOMIC DNA]</scope>
    <source>
        <strain evidence="1">MCS</strain>
    </source>
</reference>
<gene>
    <name evidence="1" type="ordered locus">Mmcs_2161</name>
</gene>
<proteinExistence type="predicted"/>
<accession>A0A5Q5BIW2</accession>
<sequence length="228" mass="23107">MLTAIALVPSAPVMVPELAGGAAGELADLRAAVARCVEGLPDRWIAIGVGAVDEVLTPPKVGTFAGYGVDVRVALSPDADAAPVELPLCALITAWARGEYAPRAAAEVRVFSGDLAADTAHTRGRELRALLDDADGPVGVLVVADGCHTLTPPAPGGYDPDSVAVQAQLDEALAAGDPAALSRLPDSVVGRVAYQVLAGLTGPASGAAEEFYRGAPYGVGYFAGRWTP</sequence>
<dbReference type="EMBL" id="CP000384">
    <property type="protein sequence ID" value="ABG08269.1"/>
    <property type="molecule type" value="Genomic_DNA"/>
</dbReference>